<evidence type="ECO:0000256" key="1">
    <source>
        <dbReference type="SAM" id="Phobius"/>
    </source>
</evidence>
<keyword evidence="1" id="KW-0472">Membrane</keyword>
<protein>
    <submittedName>
        <fullName evidence="2">Uncharacterized protein</fullName>
    </submittedName>
</protein>
<organism evidence="2 3">
    <name type="scientific">Methylovorus glucosotrophus (strain SIP3-4)</name>
    <dbReference type="NCBI Taxonomy" id="582744"/>
    <lineage>
        <taxon>Bacteria</taxon>
        <taxon>Pseudomonadati</taxon>
        <taxon>Pseudomonadota</taxon>
        <taxon>Betaproteobacteria</taxon>
        <taxon>Nitrosomonadales</taxon>
        <taxon>Methylophilaceae</taxon>
        <taxon>Methylovorus</taxon>
    </lineage>
</organism>
<dbReference type="AlphaFoldDB" id="C6XBI9"/>
<reference evidence="2 3" key="2">
    <citation type="journal article" date="2011" name="J. Bacteriol.">
        <title>Genomes of three methylotrophs from a single niche uncover genetic and metabolic divergence of Methylophilaceae.</title>
        <authorList>
            <person name="Lapidus A."/>
            <person name="Clum A."/>
            <person name="Labutti K."/>
            <person name="Kaluzhnaya M.G."/>
            <person name="Lim S."/>
            <person name="Beck D.A."/>
            <person name="Glavina Del Rio T."/>
            <person name="Nolan M."/>
            <person name="Mavromatis K."/>
            <person name="Huntemann M."/>
            <person name="Lucas S."/>
            <person name="Lidstrom M.E."/>
            <person name="Ivanova N."/>
            <person name="Chistoserdova L."/>
        </authorList>
    </citation>
    <scope>NUCLEOTIDE SEQUENCE [LARGE SCALE GENOMIC DNA]</scope>
    <source>
        <strain evidence="2 3">SIP3-4</strain>
    </source>
</reference>
<reference evidence="3" key="1">
    <citation type="submission" date="2009-07" db="EMBL/GenBank/DDBJ databases">
        <title>Complete sequence of chromosome of Methylovorus sp. SIP3-4.</title>
        <authorList>
            <person name="Lucas S."/>
            <person name="Copeland A."/>
            <person name="Lapidus A."/>
            <person name="Glavina del Rio T."/>
            <person name="Tice H."/>
            <person name="Bruce D."/>
            <person name="Goodwin L."/>
            <person name="Pitluck S."/>
            <person name="Clum A."/>
            <person name="Larimer F."/>
            <person name="Land M."/>
            <person name="Hauser L."/>
            <person name="Kyrpides N."/>
            <person name="Mikhailova N."/>
            <person name="Kayluzhnaya M."/>
            <person name="Chistoserdova L."/>
        </authorList>
    </citation>
    <scope>NUCLEOTIDE SEQUENCE [LARGE SCALE GENOMIC DNA]</scope>
    <source>
        <strain evidence="3">SIP3-4</strain>
    </source>
</reference>
<dbReference type="RefSeq" id="WP_013443425.1">
    <property type="nucleotide sequence ID" value="NC_012969.1"/>
</dbReference>
<accession>C6XBI9</accession>
<keyword evidence="3" id="KW-1185">Reference proteome</keyword>
<proteinExistence type="predicted"/>
<dbReference type="KEGG" id="mei:Msip34_2722"/>
<evidence type="ECO:0000313" key="3">
    <source>
        <dbReference type="Proteomes" id="UP000002743"/>
    </source>
</evidence>
<dbReference type="EMBL" id="CP001674">
    <property type="protein sequence ID" value="ACT51959.1"/>
    <property type="molecule type" value="Genomic_DNA"/>
</dbReference>
<name>C6XBI9_METGS</name>
<dbReference type="STRING" id="582744.Msip34_2722"/>
<evidence type="ECO:0000313" key="2">
    <source>
        <dbReference type="EMBL" id="ACT51959.1"/>
    </source>
</evidence>
<dbReference type="HOGENOM" id="CLU_3185686_0_0_4"/>
<keyword evidence="1" id="KW-0812">Transmembrane</keyword>
<keyword evidence="1" id="KW-1133">Transmembrane helix</keyword>
<gene>
    <name evidence="2" type="ordered locus">Msip34_2722</name>
</gene>
<feature type="transmembrane region" description="Helical" evidence="1">
    <location>
        <begin position="25"/>
        <end position="45"/>
    </location>
</feature>
<sequence length="46" mass="5444">MDQEIAGKLDDINTTLKHIHRHMLWVFWLVAVFALLYFGLLIYLLA</sequence>
<dbReference type="Proteomes" id="UP000002743">
    <property type="component" value="Chromosome"/>
</dbReference>